<keyword evidence="2" id="KW-0808">Transferase</keyword>
<keyword evidence="3" id="KW-1185">Reference proteome</keyword>
<gene>
    <name evidence="2" type="ORF">QTN89_23650</name>
</gene>
<dbReference type="InterPro" id="IPR001173">
    <property type="entry name" value="Glyco_trans_2-like"/>
</dbReference>
<proteinExistence type="predicted"/>
<dbReference type="InterPro" id="IPR050834">
    <property type="entry name" value="Glycosyltransf_2"/>
</dbReference>
<dbReference type="GO" id="GO:0016757">
    <property type="term" value="F:glycosyltransferase activity"/>
    <property type="evidence" value="ECO:0007669"/>
    <property type="project" value="UniProtKB-KW"/>
</dbReference>
<dbReference type="SUPFAM" id="SSF53448">
    <property type="entry name" value="Nucleotide-diphospho-sugar transferases"/>
    <property type="match status" value="1"/>
</dbReference>
<evidence type="ECO:0000259" key="1">
    <source>
        <dbReference type="Pfam" id="PF00535"/>
    </source>
</evidence>
<dbReference type="InterPro" id="IPR029044">
    <property type="entry name" value="Nucleotide-diphossugar_trans"/>
</dbReference>
<dbReference type="PANTHER" id="PTHR43685">
    <property type="entry name" value="GLYCOSYLTRANSFERASE"/>
    <property type="match status" value="1"/>
</dbReference>
<dbReference type="PANTHER" id="PTHR43685:SF11">
    <property type="entry name" value="GLYCOSYLTRANSFERASE TAGX-RELATED"/>
    <property type="match status" value="1"/>
</dbReference>
<dbReference type="Gene3D" id="3.90.550.10">
    <property type="entry name" value="Spore Coat Polysaccharide Biosynthesis Protein SpsA, Chain A"/>
    <property type="match status" value="1"/>
</dbReference>
<dbReference type="Pfam" id="PF00535">
    <property type="entry name" value="Glycos_transf_2"/>
    <property type="match status" value="1"/>
</dbReference>
<evidence type="ECO:0000313" key="2">
    <source>
        <dbReference type="EMBL" id="MDM4018466.1"/>
    </source>
</evidence>
<dbReference type="RefSeq" id="WP_289166322.1">
    <property type="nucleotide sequence ID" value="NZ_JASZZN010000022.1"/>
</dbReference>
<dbReference type="EC" id="2.4.-.-" evidence="2"/>
<sequence>MSPTSPPLVSTIIPVFNRPRLVTKAVESVLSQTYQSTEVILVDDGSTDETPEVLSRLVSDHPGVVHRIRQDNAGPGVARNAGLRLAQGDFIQYLDSDDLLHPDKFEVQVRALTAVSEADVCYCVTLRRESKSGQLRPWARTNQTIENLFPSFLPKRGWATLTPLWRRHVCDLIGPWKPLRMMEDWEHDLRAGLCNVKAIGVPQALCTVVDHDEHRASGLNDGFTRERTLDLYLAHRSIWNLMRDAGKTDWSYVGDLSRTMFLIARMCGRHQLFEEADEALDLTDQMTSLNQQPSRTTFFRKLRRVFGWTLTVKIAETLKKR</sequence>
<reference evidence="2 3" key="1">
    <citation type="submission" date="2023-06" db="EMBL/GenBank/DDBJ databases">
        <title>Roseiconus lacunae JC819 isolated from Gulf of Mannar region, Tamil Nadu.</title>
        <authorList>
            <person name="Pk S."/>
            <person name="Ch S."/>
            <person name="Ch V.R."/>
        </authorList>
    </citation>
    <scope>NUCLEOTIDE SEQUENCE [LARGE SCALE GENOMIC DNA]</scope>
    <source>
        <strain evidence="2 3">JC819</strain>
    </source>
</reference>
<organism evidence="2 3">
    <name type="scientific">Roseiconus lacunae</name>
    <dbReference type="NCBI Taxonomy" id="2605694"/>
    <lineage>
        <taxon>Bacteria</taxon>
        <taxon>Pseudomonadati</taxon>
        <taxon>Planctomycetota</taxon>
        <taxon>Planctomycetia</taxon>
        <taxon>Pirellulales</taxon>
        <taxon>Pirellulaceae</taxon>
        <taxon>Roseiconus</taxon>
    </lineage>
</organism>
<dbReference type="EMBL" id="JASZZN010000022">
    <property type="protein sequence ID" value="MDM4018466.1"/>
    <property type="molecule type" value="Genomic_DNA"/>
</dbReference>
<comment type="caution">
    <text evidence="2">The sequence shown here is derived from an EMBL/GenBank/DDBJ whole genome shotgun (WGS) entry which is preliminary data.</text>
</comment>
<dbReference type="CDD" id="cd00761">
    <property type="entry name" value="Glyco_tranf_GTA_type"/>
    <property type="match status" value="1"/>
</dbReference>
<accession>A0ABT7PQR1</accession>
<protein>
    <submittedName>
        <fullName evidence="2">Glycosyltransferase family 2 protein</fullName>
        <ecNumber evidence="2">2.4.-.-</ecNumber>
    </submittedName>
</protein>
<name>A0ABT7PQR1_9BACT</name>
<evidence type="ECO:0000313" key="3">
    <source>
        <dbReference type="Proteomes" id="UP001239462"/>
    </source>
</evidence>
<feature type="domain" description="Glycosyltransferase 2-like" evidence="1">
    <location>
        <begin position="10"/>
        <end position="145"/>
    </location>
</feature>
<keyword evidence="2" id="KW-0328">Glycosyltransferase</keyword>
<dbReference type="Proteomes" id="UP001239462">
    <property type="component" value="Unassembled WGS sequence"/>
</dbReference>